<dbReference type="GO" id="GO:0004526">
    <property type="term" value="F:ribonuclease P activity"/>
    <property type="evidence" value="ECO:0007669"/>
    <property type="project" value="TreeGrafter"/>
</dbReference>
<dbReference type="OrthoDB" id="63112at2759"/>
<evidence type="ECO:0000313" key="2">
    <source>
        <dbReference type="Proteomes" id="UP000054018"/>
    </source>
</evidence>
<dbReference type="PANTHER" id="PTHR15396">
    <property type="entry name" value="RIBONUCLEASE P PROTEIN SUBUNIT P40"/>
    <property type="match status" value="1"/>
</dbReference>
<accession>A0A0C9ZW01</accession>
<evidence type="ECO:0000313" key="1">
    <source>
        <dbReference type="EMBL" id="KIK23843.1"/>
    </source>
</evidence>
<dbReference type="GO" id="GO:0000447">
    <property type="term" value="P:endonucleolytic cleavage in ITS1 to separate SSU-rRNA from 5.8S rRNA and LSU-rRNA from tricistronic rRNA transcript (SSU-rRNA, 5.8S rRNA, LSU-rRNA)"/>
    <property type="evidence" value="ECO:0007669"/>
    <property type="project" value="TreeGrafter"/>
</dbReference>
<dbReference type="GO" id="GO:0001682">
    <property type="term" value="P:tRNA 5'-leader removal"/>
    <property type="evidence" value="ECO:0007669"/>
    <property type="project" value="InterPro"/>
</dbReference>
<sequence>MQSSRVMISSGQLPSSQLDKVAATRPFVQQIDVVFPSSEHFEKELSSLVTSYNRAQFTLSELFEQASRGSLANGPLKALPVTCDPDGTWCIDPRGVLTLCASKQLYERLGLVGKKLPFKGCQELHAIKIPLRQNIESVAVRGRQQTAIKTWDELRAQRGLGKWEITYVGEGNVIPPPHVVHVRPQVTRYVDVFIPVPGIVFGKETNPEEYEERASEVFEWAGMACLGAQRLKANDRVDPYVAVYEVPTPSRVGNLTHVRWKGTMDSAFVQSVLTTARSLVTACPPGDDSLISLTIHSNPTASVSYITSSGLAEMKDTPLRVPRSDGEDTLCLILTNDTWTSGQSIGKWDARWG</sequence>
<name>A0A0C9ZW01_9AGAM</name>
<reference evidence="2" key="2">
    <citation type="submission" date="2015-01" db="EMBL/GenBank/DDBJ databases">
        <title>Evolutionary Origins and Diversification of the Mycorrhizal Mutualists.</title>
        <authorList>
            <consortium name="DOE Joint Genome Institute"/>
            <consortium name="Mycorrhizal Genomics Consortium"/>
            <person name="Kohler A."/>
            <person name="Kuo A."/>
            <person name="Nagy L.G."/>
            <person name="Floudas D."/>
            <person name="Copeland A."/>
            <person name="Barry K.W."/>
            <person name="Cichocki N."/>
            <person name="Veneault-Fourrey C."/>
            <person name="LaButti K."/>
            <person name="Lindquist E.A."/>
            <person name="Lipzen A."/>
            <person name="Lundell T."/>
            <person name="Morin E."/>
            <person name="Murat C."/>
            <person name="Riley R."/>
            <person name="Ohm R."/>
            <person name="Sun H."/>
            <person name="Tunlid A."/>
            <person name="Henrissat B."/>
            <person name="Grigoriev I.V."/>
            <person name="Hibbett D.S."/>
            <person name="Martin F."/>
        </authorList>
    </citation>
    <scope>NUCLEOTIDE SEQUENCE [LARGE SCALE GENOMIC DNA]</scope>
    <source>
        <strain evidence="2">441</strain>
    </source>
</reference>
<dbReference type="STRING" id="765257.A0A0C9ZW01"/>
<dbReference type="EMBL" id="KN833722">
    <property type="protein sequence ID" value="KIK23843.1"/>
    <property type="molecule type" value="Genomic_DNA"/>
</dbReference>
<dbReference type="HOGENOM" id="CLU_055493_0_0_1"/>
<protein>
    <submittedName>
        <fullName evidence="1">Uncharacterized protein</fullName>
    </submittedName>
</protein>
<proteinExistence type="predicted"/>
<dbReference type="Pfam" id="PF08584">
    <property type="entry name" value="Ribonuc_P_40"/>
    <property type="match status" value="1"/>
</dbReference>
<keyword evidence="2" id="KW-1185">Reference proteome</keyword>
<dbReference type="Proteomes" id="UP000054018">
    <property type="component" value="Unassembled WGS sequence"/>
</dbReference>
<dbReference type="GO" id="GO:0000172">
    <property type="term" value="C:ribonuclease MRP complex"/>
    <property type="evidence" value="ECO:0007669"/>
    <property type="project" value="TreeGrafter"/>
</dbReference>
<dbReference type="GO" id="GO:0030681">
    <property type="term" value="C:multimeric ribonuclease P complex"/>
    <property type="evidence" value="ECO:0007669"/>
    <property type="project" value="TreeGrafter"/>
</dbReference>
<dbReference type="AlphaFoldDB" id="A0A0C9ZW01"/>
<reference evidence="1 2" key="1">
    <citation type="submission" date="2014-04" db="EMBL/GenBank/DDBJ databases">
        <authorList>
            <consortium name="DOE Joint Genome Institute"/>
            <person name="Kuo A."/>
            <person name="Kohler A."/>
            <person name="Costa M.D."/>
            <person name="Nagy L.G."/>
            <person name="Floudas D."/>
            <person name="Copeland A."/>
            <person name="Barry K.W."/>
            <person name="Cichocki N."/>
            <person name="Veneault-Fourrey C."/>
            <person name="LaButti K."/>
            <person name="Lindquist E.A."/>
            <person name="Lipzen A."/>
            <person name="Lundell T."/>
            <person name="Morin E."/>
            <person name="Murat C."/>
            <person name="Sun H."/>
            <person name="Tunlid A."/>
            <person name="Henrissat B."/>
            <person name="Grigoriev I.V."/>
            <person name="Hibbett D.S."/>
            <person name="Martin F."/>
            <person name="Nordberg H.P."/>
            <person name="Cantor M.N."/>
            <person name="Hua S.X."/>
        </authorList>
    </citation>
    <scope>NUCLEOTIDE SEQUENCE [LARGE SCALE GENOMIC DNA]</scope>
    <source>
        <strain evidence="1 2">441</strain>
    </source>
</reference>
<dbReference type="PANTHER" id="PTHR15396:SF1">
    <property type="entry name" value="RIBONUCLEASE P PROTEIN SUBUNIT P40"/>
    <property type="match status" value="1"/>
</dbReference>
<dbReference type="InterPro" id="IPR013893">
    <property type="entry name" value="RNase_P_Rpp40"/>
</dbReference>
<dbReference type="GO" id="GO:0000171">
    <property type="term" value="F:ribonuclease MRP activity"/>
    <property type="evidence" value="ECO:0007669"/>
    <property type="project" value="TreeGrafter"/>
</dbReference>
<organism evidence="1 2">
    <name type="scientific">Pisolithus microcarpus 441</name>
    <dbReference type="NCBI Taxonomy" id="765257"/>
    <lineage>
        <taxon>Eukaryota</taxon>
        <taxon>Fungi</taxon>
        <taxon>Dikarya</taxon>
        <taxon>Basidiomycota</taxon>
        <taxon>Agaricomycotina</taxon>
        <taxon>Agaricomycetes</taxon>
        <taxon>Agaricomycetidae</taxon>
        <taxon>Boletales</taxon>
        <taxon>Sclerodermatineae</taxon>
        <taxon>Pisolithaceae</taxon>
        <taxon>Pisolithus</taxon>
    </lineage>
</organism>
<gene>
    <name evidence="1" type="ORF">PISMIDRAFT_647397</name>
</gene>